<reference evidence="1" key="1">
    <citation type="submission" date="2020-05" db="EMBL/GenBank/DDBJ databases">
        <authorList>
            <person name="Chiriac C."/>
            <person name="Salcher M."/>
            <person name="Ghai R."/>
            <person name="Kavagutti S V."/>
        </authorList>
    </citation>
    <scope>NUCLEOTIDE SEQUENCE</scope>
</reference>
<accession>A0A6J6WL32</accession>
<proteinExistence type="predicted"/>
<protein>
    <submittedName>
        <fullName evidence="1">Unannotated protein</fullName>
    </submittedName>
</protein>
<gene>
    <name evidence="1" type="ORF">UFOPK2978_00114</name>
</gene>
<sequence>MRNIVIPGARIVKIVVMKLTPPRIVPRPEIARPITHRSPPIPGEYVEFASGAYAVQPNDAAPPGVKKPIVAWIEPKK</sequence>
<dbReference type="EMBL" id="CAFAAF010000008">
    <property type="protein sequence ID" value="CAB4783913.1"/>
    <property type="molecule type" value="Genomic_DNA"/>
</dbReference>
<name>A0A6J6WL32_9ZZZZ</name>
<organism evidence="1">
    <name type="scientific">freshwater metagenome</name>
    <dbReference type="NCBI Taxonomy" id="449393"/>
    <lineage>
        <taxon>unclassified sequences</taxon>
        <taxon>metagenomes</taxon>
        <taxon>ecological metagenomes</taxon>
    </lineage>
</organism>
<dbReference type="AlphaFoldDB" id="A0A6J6WL32"/>
<evidence type="ECO:0000313" key="1">
    <source>
        <dbReference type="EMBL" id="CAB4783913.1"/>
    </source>
</evidence>